<dbReference type="SMART" id="SM00220">
    <property type="entry name" value="S_TKc"/>
    <property type="match status" value="1"/>
</dbReference>
<accession>A0AA43QTW7</accession>
<dbReference type="EMBL" id="JAPUFD010000017">
    <property type="protein sequence ID" value="MDI1492157.1"/>
    <property type="molecule type" value="Genomic_DNA"/>
</dbReference>
<dbReference type="InterPro" id="IPR000719">
    <property type="entry name" value="Prot_kinase_dom"/>
</dbReference>
<dbReference type="PANTHER" id="PTHR40619">
    <property type="entry name" value="FUNGAL STAND N-TERMINAL GOODBYE DOMAIN-CONTAINING PROTEIN"/>
    <property type="match status" value="1"/>
</dbReference>
<evidence type="ECO:0000313" key="4">
    <source>
        <dbReference type="EMBL" id="MDI1492157.1"/>
    </source>
</evidence>
<feature type="domain" description="Protein kinase" evidence="3">
    <location>
        <begin position="6"/>
        <end position="324"/>
    </location>
</feature>
<evidence type="ECO:0000256" key="1">
    <source>
        <dbReference type="ARBA" id="ARBA00022737"/>
    </source>
</evidence>
<feature type="compositionally biased region" description="Low complexity" evidence="2">
    <location>
        <begin position="345"/>
        <end position="356"/>
    </location>
</feature>
<dbReference type="Pfam" id="PF00069">
    <property type="entry name" value="Pkinase"/>
    <property type="match status" value="1"/>
</dbReference>
<gene>
    <name evidence="4" type="ORF">OHK93_003369</name>
</gene>
<sequence>MRETVVQSAEPLKDEGRAELYKVEFDAQYLDKKPVSIQEEKIPMMLKSTNLFSDDQERAFLKYLRAREKQPHAQHVEVYGWYIQRPKRDFLMRLYDGNLKDFLNKDKNIEAFKNDDDYLTAMLELSRALATLHDIELEGKLWNVRGLHHDVKPANILLDQHLFVLADFDISKIIFPPYARQESLGNESWYQAPETKSRDGYGGQAGLESDAFSLGCVFLEVLVHMRGGAQAVGDFRYRRRPNQKKEYAPFLDDDHLKLSADVEKELNEIERDTKSVKRARYAEIVRKMLDVDMNNRLSAKGAEKQFRDIEAEEQLNKQPDHQELASEPNAGHPIKPAKLSHDAIGSHSSPSPGFSHCSREMNSTDVSTDARSVDKILSRFTDKCEYKNDCQSLLQTDLTIQQQGHTKNLWSKKRWIASWAKTLTSSTLFLHGSSDEDGRLLSFISSQIVKSAGDLQPSPNMVVLQHFCGKNAKNGDEAVYIMMQSLIHQLLSDPSEVNGLNQRIDAISGRDLDALWESFASLIKELPSGKTVVCVIDGLQSYCRHSDHSREERAKEAEELLPKFIKMASVPGAVGPCFKLLLTASKRPIAARLSKKCDPDSGNLHGIPDDEIDLEGLSDSFWTRNKLEWK</sequence>
<dbReference type="AlphaFoldDB" id="A0AA43QTW7"/>
<dbReference type="InterPro" id="IPR011009">
    <property type="entry name" value="Kinase-like_dom_sf"/>
</dbReference>
<dbReference type="Pfam" id="PF24883">
    <property type="entry name" value="NPHP3_N"/>
    <property type="match status" value="1"/>
</dbReference>
<dbReference type="GO" id="GO:0004672">
    <property type="term" value="F:protein kinase activity"/>
    <property type="evidence" value="ECO:0007669"/>
    <property type="project" value="InterPro"/>
</dbReference>
<proteinExistence type="predicted"/>
<comment type="caution">
    <text evidence="4">The sequence shown here is derived from an EMBL/GenBank/DDBJ whole genome shotgun (WGS) entry which is preliminary data.</text>
</comment>
<keyword evidence="5" id="KW-1185">Reference proteome</keyword>
<name>A0AA43QTW7_9LECA</name>
<evidence type="ECO:0000313" key="5">
    <source>
        <dbReference type="Proteomes" id="UP001161017"/>
    </source>
</evidence>
<evidence type="ECO:0000259" key="3">
    <source>
        <dbReference type="PROSITE" id="PS50011"/>
    </source>
</evidence>
<organism evidence="4 5">
    <name type="scientific">Ramalina farinacea</name>
    <dbReference type="NCBI Taxonomy" id="258253"/>
    <lineage>
        <taxon>Eukaryota</taxon>
        <taxon>Fungi</taxon>
        <taxon>Dikarya</taxon>
        <taxon>Ascomycota</taxon>
        <taxon>Pezizomycotina</taxon>
        <taxon>Lecanoromycetes</taxon>
        <taxon>OSLEUM clade</taxon>
        <taxon>Lecanoromycetidae</taxon>
        <taxon>Lecanorales</taxon>
        <taxon>Lecanorineae</taxon>
        <taxon>Ramalinaceae</taxon>
        <taxon>Ramalina</taxon>
    </lineage>
</organism>
<keyword evidence="1" id="KW-0677">Repeat</keyword>
<evidence type="ECO:0000256" key="2">
    <source>
        <dbReference type="SAM" id="MobiDB-lite"/>
    </source>
</evidence>
<dbReference type="PANTHER" id="PTHR40619:SF3">
    <property type="entry name" value="FUNGAL STAND N-TERMINAL GOODBYE DOMAIN-CONTAINING PROTEIN"/>
    <property type="match status" value="1"/>
</dbReference>
<dbReference type="InterPro" id="IPR056884">
    <property type="entry name" value="NPHP3-like_N"/>
</dbReference>
<reference evidence="4" key="1">
    <citation type="journal article" date="2023" name="Genome Biol. Evol.">
        <title>First Whole Genome Sequence and Flow Cytometry Genome Size Data for the Lichen-Forming Fungus Ramalina farinacea (Ascomycota).</title>
        <authorList>
            <person name="Llewellyn T."/>
            <person name="Mian S."/>
            <person name="Hill R."/>
            <person name="Leitch I.J."/>
            <person name="Gaya E."/>
        </authorList>
    </citation>
    <scope>NUCLEOTIDE SEQUENCE</scope>
    <source>
        <strain evidence="4">LIQ254RAFAR</strain>
    </source>
</reference>
<dbReference type="SUPFAM" id="SSF56112">
    <property type="entry name" value="Protein kinase-like (PK-like)"/>
    <property type="match status" value="1"/>
</dbReference>
<dbReference type="Proteomes" id="UP001161017">
    <property type="component" value="Unassembled WGS sequence"/>
</dbReference>
<protein>
    <recommendedName>
        <fullName evidence="3">Protein kinase domain-containing protein</fullName>
    </recommendedName>
</protein>
<dbReference type="GO" id="GO:0005524">
    <property type="term" value="F:ATP binding"/>
    <property type="evidence" value="ECO:0007669"/>
    <property type="project" value="InterPro"/>
</dbReference>
<feature type="region of interest" description="Disordered" evidence="2">
    <location>
        <begin position="341"/>
        <end position="365"/>
    </location>
</feature>
<dbReference type="Gene3D" id="1.10.510.10">
    <property type="entry name" value="Transferase(Phosphotransferase) domain 1"/>
    <property type="match status" value="1"/>
</dbReference>
<dbReference type="PROSITE" id="PS50011">
    <property type="entry name" value="PROTEIN_KINASE_DOM"/>
    <property type="match status" value="1"/>
</dbReference>